<comment type="caution">
    <text evidence="1">The sequence shown here is derived from an EMBL/GenBank/DDBJ whole genome shotgun (WGS) entry which is preliminary data.</text>
</comment>
<reference evidence="1" key="2">
    <citation type="journal article" date="2021" name="PeerJ">
        <title>Extensive microbial diversity within the chicken gut microbiome revealed by metagenomics and culture.</title>
        <authorList>
            <person name="Gilroy R."/>
            <person name="Ravi A."/>
            <person name="Getino M."/>
            <person name="Pursley I."/>
            <person name="Horton D.L."/>
            <person name="Alikhan N.F."/>
            <person name="Baker D."/>
            <person name="Gharbi K."/>
            <person name="Hall N."/>
            <person name="Watson M."/>
            <person name="Adriaenssens E.M."/>
            <person name="Foster-Nyarko E."/>
            <person name="Jarju S."/>
            <person name="Secka A."/>
            <person name="Antonio M."/>
            <person name="Oren A."/>
            <person name="Chaudhuri R.R."/>
            <person name="La Ragione R."/>
            <person name="Hildebrand F."/>
            <person name="Pallen M.J."/>
        </authorList>
    </citation>
    <scope>NUCLEOTIDE SEQUENCE</scope>
    <source>
        <strain evidence="1">CHK154-7741</strain>
    </source>
</reference>
<organism evidence="1 2">
    <name type="scientific">Candidatus Limenecus avicola</name>
    <dbReference type="NCBI Taxonomy" id="2840847"/>
    <lineage>
        <taxon>Bacteria</taxon>
        <taxon>Bacillati</taxon>
        <taxon>Bacillota</taxon>
        <taxon>Clostridia</taxon>
        <taxon>Eubacteriales</taxon>
        <taxon>Clostridiaceae</taxon>
        <taxon>Clostridiaceae incertae sedis</taxon>
        <taxon>Candidatus Limenecus</taxon>
    </lineage>
</organism>
<evidence type="ECO:0000313" key="2">
    <source>
        <dbReference type="Proteomes" id="UP000886748"/>
    </source>
</evidence>
<evidence type="ECO:0000313" key="1">
    <source>
        <dbReference type="EMBL" id="HIU92695.1"/>
    </source>
</evidence>
<evidence type="ECO:0008006" key="3">
    <source>
        <dbReference type="Google" id="ProtNLM"/>
    </source>
</evidence>
<dbReference type="EMBL" id="DVOD01000046">
    <property type="protein sequence ID" value="HIU92695.1"/>
    <property type="molecule type" value="Genomic_DNA"/>
</dbReference>
<gene>
    <name evidence="1" type="ORF">IAD26_06115</name>
</gene>
<accession>A0A9D1SRF9</accession>
<dbReference type="AlphaFoldDB" id="A0A9D1SRF9"/>
<dbReference type="Proteomes" id="UP000886748">
    <property type="component" value="Unassembled WGS sequence"/>
</dbReference>
<sequence>MTATDSLYGQEAYLKVGNYHCNIFEAINEAKDYISRNDCPFLCIDISGLNLIDALKMCVLSSTFHYAKYCKGEIKWFVKDTCIKEQIELLKLDNVSIEIKRKKRNAADFSKDFVRNFSICK</sequence>
<proteinExistence type="predicted"/>
<protein>
    <recommendedName>
        <fullName evidence="3">STAS domain-containing protein</fullName>
    </recommendedName>
</protein>
<reference evidence="1" key="1">
    <citation type="submission" date="2020-10" db="EMBL/GenBank/DDBJ databases">
        <authorList>
            <person name="Gilroy R."/>
        </authorList>
    </citation>
    <scope>NUCLEOTIDE SEQUENCE</scope>
    <source>
        <strain evidence="1">CHK154-7741</strain>
    </source>
</reference>
<name>A0A9D1SRF9_9CLOT</name>